<keyword evidence="4 9" id="KW-0067">ATP-binding</keyword>
<evidence type="ECO:0000256" key="1">
    <source>
        <dbReference type="ARBA" id="ARBA00022490"/>
    </source>
</evidence>
<proteinExistence type="inferred from homology"/>
<evidence type="ECO:0000259" key="11">
    <source>
        <dbReference type="Pfam" id="PF08264"/>
    </source>
</evidence>
<dbReference type="PRINTS" id="PR00986">
    <property type="entry name" value="TRNASYNTHVAL"/>
</dbReference>
<keyword evidence="1 9" id="KW-0963">Cytoplasm</keyword>
<dbReference type="Gene3D" id="3.40.50.620">
    <property type="entry name" value="HUPs"/>
    <property type="match status" value="2"/>
</dbReference>
<evidence type="ECO:0000259" key="10">
    <source>
        <dbReference type="Pfam" id="PF00133"/>
    </source>
</evidence>
<comment type="domain">
    <text evidence="9">The C-terminal coiled-coil domain is crucial for aminoacylation activity.</text>
</comment>
<feature type="domain" description="Aminoacyl-tRNA synthetase class Ia" evidence="10">
    <location>
        <begin position="14"/>
        <end position="419"/>
    </location>
</feature>
<dbReference type="SUPFAM" id="SSF46589">
    <property type="entry name" value="tRNA-binding arm"/>
    <property type="match status" value="1"/>
</dbReference>
<dbReference type="NCBIfam" id="NF004349">
    <property type="entry name" value="PRK05729.1"/>
    <property type="match status" value="1"/>
</dbReference>
<feature type="binding site" evidence="9">
    <location>
        <position position="514"/>
    </location>
    <ligand>
        <name>ATP</name>
        <dbReference type="ChEBI" id="CHEBI:30616"/>
    </ligand>
</feature>
<evidence type="ECO:0000313" key="12">
    <source>
        <dbReference type="EMBL" id="MDC9032138.1"/>
    </source>
</evidence>
<gene>
    <name evidence="9" type="primary">valS</name>
    <name evidence="12" type="ORF">M8044_000360</name>
</gene>
<comment type="similarity">
    <text evidence="9">Belongs to the class-I aminoacyl-tRNA synthetase family. ValS type 1 subfamily.</text>
</comment>
<dbReference type="SUPFAM" id="SSF50677">
    <property type="entry name" value="ValRS/IleRS/LeuRS editing domain"/>
    <property type="match status" value="1"/>
</dbReference>
<keyword evidence="7 9" id="KW-0030">Aminoacyl-tRNA synthetase</keyword>
<dbReference type="PROSITE" id="PS00178">
    <property type="entry name" value="AA_TRNA_LIGASE_I"/>
    <property type="match status" value="1"/>
</dbReference>
<dbReference type="CDD" id="cd07962">
    <property type="entry name" value="Anticodon_Ia_Val"/>
    <property type="match status" value="1"/>
</dbReference>
<dbReference type="GO" id="GO:0016874">
    <property type="term" value="F:ligase activity"/>
    <property type="evidence" value="ECO:0007669"/>
    <property type="project" value="UniProtKB-KW"/>
</dbReference>
<evidence type="ECO:0000256" key="6">
    <source>
        <dbReference type="ARBA" id="ARBA00023054"/>
    </source>
</evidence>
<organism evidence="12 13">
    <name type="scientific">Columbia Basin potato purple top phytoplasma</name>
    <dbReference type="NCBI Taxonomy" id="307134"/>
    <lineage>
        <taxon>Bacteria</taxon>
        <taxon>Bacillati</taxon>
        <taxon>Mycoplasmatota</taxon>
        <taxon>Mollicutes</taxon>
        <taxon>Acholeplasmatales</taxon>
        <taxon>Acholeplasmataceae</taxon>
        <taxon>Candidatus Phytoplasma</taxon>
        <taxon>16SrVI (Clover proliferation group)</taxon>
    </lineage>
</organism>
<evidence type="ECO:0000256" key="3">
    <source>
        <dbReference type="ARBA" id="ARBA00022741"/>
    </source>
</evidence>
<feature type="short sequence motif" description="'KMSKS' region" evidence="9">
    <location>
        <begin position="511"/>
        <end position="515"/>
    </location>
</feature>
<protein>
    <recommendedName>
        <fullName evidence="9">Valine--tRNA ligase</fullName>
        <ecNumber evidence="9">6.1.1.9</ecNumber>
    </recommendedName>
    <alternativeName>
        <fullName evidence="9">Valyl-tRNA synthetase</fullName>
        <shortName evidence="9">ValRS</shortName>
    </alternativeName>
</protein>
<name>A0ABT5L9D1_9MOLU</name>
<evidence type="ECO:0000256" key="9">
    <source>
        <dbReference type="HAMAP-Rule" id="MF_02004"/>
    </source>
</evidence>
<sequence length="857" mass="101841">MKSKYSFQLVEKKRYQTWLDKNYFQTINDLNKKTFTIVIPPPNITGKLHLGHAWNNVLQDILVRHKKMLGYDILFLPGMDHAGIATQNKIKQKLREEGFTDQTLNKDIFLKHATLWREDYSKMIREQWASLGLFLDYKYEKFTLDPSLTETVEKVFIKLYEDKLIYRDYKIINWDPFIKTTLSNIEVNYKDVKGKLFYLKYFLSHDSNLFLEVATTRPETIFADQALAVNPKDWRYQHLIGKKVFVPFTNSCIPIISDNSVDINFGTGVVKITPAHSEIDFQIGKKNNLKLILCINENGTMNEKAQKYQNLSILDCRRLLIDDLTKLNLVSMIEDYNHSVGFSSISGSIIEPRLSLQWFIKMKDLSAFVLKKHKINFFPQRFLKIFNNWLDNVEDWCISRQLWWGHFIPVWYKDDEIKVQRENPGNGFIQDPDVLDTWFSSSLWPLSTLGWPWQKDSSLKSRFPVDVLVTGYDILTFWVTKMVIQSFYLTKKKPFQNVLLHGLIRDSQGQKMSKSKGNGIEPRDIIQKYGIDSLRWFLTTSVANGSDLCYDETKIMNSWNFINKLWNISRFAKINLQILDQNFQEEFLLLPEKALLYQFSQLIKKVDLLYEQYDFHIIGELLYHFIWEDFGNWFLEFLKIFLKEQKEKYLNTQKVLFFVLKNILKLLHPFIPFVTDAIYEELTLGKSIIHGSWPNINYFNEKSLEDFQNLKNLIVKFRNWKQSYQISKKNLKLYISVPFQKKKELQIFNSILVTFFQVSQIEVSDNLYLKDYFCLFSEKDISILIEQKFWNQINNLEIKNNLIKQEEILLKEIQRSEKILNNKSFILKAHPDKIQEEKEKYQKYLNKLNKLKQNNTK</sequence>
<comment type="caution">
    <text evidence="12">The sequence shown here is derived from an EMBL/GenBank/DDBJ whole genome shotgun (WGS) entry which is preliminary data.</text>
</comment>
<dbReference type="Gene3D" id="1.10.287.380">
    <property type="entry name" value="Valyl-tRNA synthetase, C-terminal domain"/>
    <property type="match status" value="1"/>
</dbReference>
<dbReference type="RefSeq" id="WP_273585346.1">
    <property type="nucleotide sequence ID" value="NZ_JANHJP010000006.1"/>
</dbReference>
<evidence type="ECO:0000313" key="13">
    <source>
        <dbReference type="Proteomes" id="UP001221763"/>
    </source>
</evidence>
<dbReference type="EC" id="6.1.1.9" evidence="9"/>
<feature type="short sequence motif" description="'HIGH' region" evidence="9">
    <location>
        <begin position="42"/>
        <end position="52"/>
    </location>
</feature>
<dbReference type="InterPro" id="IPR002300">
    <property type="entry name" value="aa-tRNA-synth_Ia"/>
</dbReference>
<dbReference type="PANTHER" id="PTHR11946:SF93">
    <property type="entry name" value="VALINE--TRNA LIGASE, CHLOROPLASTIC_MITOCHONDRIAL 2"/>
    <property type="match status" value="1"/>
</dbReference>
<dbReference type="Gene3D" id="1.10.730.10">
    <property type="entry name" value="Isoleucyl-tRNA Synthetase, Domain 1"/>
    <property type="match status" value="1"/>
</dbReference>
<evidence type="ECO:0000256" key="4">
    <source>
        <dbReference type="ARBA" id="ARBA00022840"/>
    </source>
</evidence>
<dbReference type="Pfam" id="PF08264">
    <property type="entry name" value="Anticodon_1"/>
    <property type="match status" value="1"/>
</dbReference>
<evidence type="ECO:0000256" key="7">
    <source>
        <dbReference type="ARBA" id="ARBA00023146"/>
    </source>
</evidence>
<dbReference type="SUPFAM" id="SSF52374">
    <property type="entry name" value="Nucleotidylyl transferase"/>
    <property type="match status" value="1"/>
</dbReference>
<dbReference type="Gene3D" id="3.90.740.10">
    <property type="entry name" value="Valyl/Leucyl/Isoleucyl-tRNA synthetase, editing domain"/>
    <property type="match status" value="1"/>
</dbReference>
<comment type="subunit">
    <text evidence="9">Monomer.</text>
</comment>
<accession>A0ABT5L9D1</accession>
<dbReference type="InterPro" id="IPR001412">
    <property type="entry name" value="aa-tRNA-synth_I_CS"/>
</dbReference>
<dbReference type="Proteomes" id="UP001221763">
    <property type="component" value="Unassembled WGS sequence"/>
</dbReference>
<dbReference type="InterPro" id="IPR037118">
    <property type="entry name" value="Val-tRNA_synth_C_sf"/>
</dbReference>
<dbReference type="InterPro" id="IPR014729">
    <property type="entry name" value="Rossmann-like_a/b/a_fold"/>
</dbReference>
<comment type="domain">
    <text evidence="9">ValRS has two distinct active sites: one for aminoacylation and one for editing. The misactivated threonine is translocated from the active site to the editing site.</text>
</comment>
<comment type="subcellular location">
    <subcellularLocation>
        <location evidence="9">Cytoplasm</location>
    </subcellularLocation>
</comment>
<keyword evidence="6 9" id="KW-0175">Coiled coil</keyword>
<feature type="domain" description="Methionyl/Valyl/Leucyl/Isoleucyl-tRNA synthetase anticodon-binding" evidence="11">
    <location>
        <begin position="593"/>
        <end position="730"/>
    </location>
</feature>
<keyword evidence="3 9" id="KW-0547">Nucleotide-binding</keyword>
<reference evidence="12 13" key="1">
    <citation type="journal article" date="2023" name="Plant">
        <title>Draft Genome Sequence Resource of CBPPT1, a 'Candidatus Phytoplasma trifolii'-Related Strain Associated with Potato Purple Top Disease in the Columbia Basin, U.S.A.</title>
        <authorList>
            <person name="Wei W."/>
            <person name="Shao J."/>
            <person name="Bottner-Parker K.D."/>
            <person name="Zhao Y."/>
        </authorList>
    </citation>
    <scope>NUCLEOTIDE SEQUENCE [LARGE SCALE GENOMIC DNA]</scope>
    <source>
        <strain evidence="12 13">CBPPT1</strain>
    </source>
</reference>
<dbReference type="InterPro" id="IPR010978">
    <property type="entry name" value="tRNA-bd_arm"/>
</dbReference>
<evidence type="ECO:0000256" key="5">
    <source>
        <dbReference type="ARBA" id="ARBA00022917"/>
    </source>
</evidence>
<dbReference type="InterPro" id="IPR009080">
    <property type="entry name" value="tRNAsynth_Ia_anticodon-bd"/>
</dbReference>
<dbReference type="InterPro" id="IPR009008">
    <property type="entry name" value="Val/Leu/Ile-tRNA-synth_edit"/>
</dbReference>
<dbReference type="InterPro" id="IPR033705">
    <property type="entry name" value="Anticodon_Ia_Val"/>
</dbReference>
<dbReference type="NCBIfam" id="TIGR00422">
    <property type="entry name" value="valS"/>
    <property type="match status" value="1"/>
</dbReference>
<dbReference type="Pfam" id="PF00133">
    <property type="entry name" value="tRNA-synt_1"/>
    <property type="match status" value="2"/>
</dbReference>
<dbReference type="PANTHER" id="PTHR11946">
    <property type="entry name" value="VALYL-TRNA SYNTHETASES"/>
    <property type="match status" value="1"/>
</dbReference>
<dbReference type="EMBL" id="JANHJP010000006">
    <property type="protein sequence ID" value="MDC9032138.1"/>
    <property type="molecule type" value="Genomic_DNA"/>
</dbReference>
<keyword evidence="2 9" id="KW-0436">Ligase</keyword>
<dbReference type="InterPro" id="IPR013155">
    <property type="entry name" value="M/V/L/I-tRNA-synth_anticd-bd"/>
</dbReference>
<dbReference type="InterPro" id="IPR002303">
    <property type="entry name" value="Valyl-tRNA_ligase"/>
</dbReference>
<feature type="domain" description="Aminoacyl-tRNA synthetase class Ia" evidence="10">
    <location>
        <begin position="427"/>
        <end position="546"/>
    </location>
</feature>
<evidence type="ECO:0000256" key="2">
    <source>
        <dbReference type="ARBA" id="ARBA00022598"/>
    </source>
</evidence>
<feature type="coiled-coil region" evidence="9">
    <location>
        <begin position="796"/>
        <end position="854"/>
    </location>
</feature>
<evidence type="ECO:0000256" key="8">
    <source>
        <dbReference type="ARBA" id="ARBA00047552"/>
    </source>
</evidence>
<dbReference type="HAMAP" id="MF_02004">
    <property type="entry name" value="Val_tRNA_synth_type1"/>
    <property type="match status" value="1"/>
</dbReference>
<comment type="function">
    <text evidence="9">Catalyzes the attachment of valine to tRNA(Val). As ValRS can inadvertently accommodate and process structurally similar amino acids such as threonine, to avoid such errors, it has a 'posttransfer' editing activity that hydrolyzes mischarged Thr-tRNA(Val) in a tRNA-dependent manner.</text>
</comment>
<keyword evidence="5 9" id="KW-0648">Protein biosynthesis</keyword>
<dbReference type="SUPFAM" id="SSF47323">
    <property type="entry name" value="Anticodon-binding domain of a subclass of class I aminoacyl-tRNA synthetases"/>
    <property type="match status" value="1"/>
</dbReference>
<comment type="catalytic activity">
    <reaction evidence="8 9">
        <text>tRNA(Val) + L-valine + ATP = L-valyl-tRNA(Val) + AMP + diphosphate</text>
        <dbReference type="Rhea" id="RHEA:10704"/>
        <dbReference type="Rhea" id="RHEA-COMP:9672"/>
        <dbReference type="Rhea" id="RHEA-COMP:9708"/>
        <dbReference type="ChEBI" id="CHEBI:30616"/>
        <dbReference type="ChEBI" id="CHEBI:33019"/>
        <dbReference type="ChEBI" id="CHEBI:57762"/>
        <dbReference type="ChEBI" id="CHEBI:78442"/>
        <dbReference type="ChEBI" id="CHEBI:78537"/>
        <dbReference type="ChEBI" id="CHEBI:456215"/>
        <dbReference type="EC" id="6.1.1.9"/>
    </reaction>
</comment>
<keyword evidence="13" id="KW-1185">Reference proteome</keyword>